<dbReference type="EMBL" id="QHKO01000001">
    <property type="protein sequence ID" value="RAL25227.1"/>
    <property type="molecule type" value="Genomic_DNA"/>
</dbReference>
<reference evidence="8 9" key="1">
    <citation type="submission" date="2018-05" db="EMBL/GenBank/DDBJ databases">
        <title>Lujinxingia marina gen. nov. sp. nov., a new facultative anaerobic member of the class Deltaproteobacteria, and proposal of Lujinxingaceae fam. nov.</title>
        <authorList>
            <person name="Li C.-M."/>
        </authorList>
    </citation>
    <scope>NUCLEOTIDE SEQUENCE [LARGE SCALE GENOMIC DNA]</scope>
    <source>
        <strain evidence="8 9">B210</strain>
    </source>
</reference>
<keyword evidence="9" id="KW-1185">Reference proteome</keyword>
<dbReference type="GO" id="GO:0008236">
    <property type="term" value="F:serine-type peptidase activity"/>
    <property type="evidence" value="ECO:0007669"/>
    <property type="project" value="UniProtKB-KW"/>
</dbReference>
<evidence type="ECO:0000256" key="4">
    <source>
        <dbReference type="ARBA" id="ARBA00022825"/>
    </source>
</evidence>
<dbReference type="AlphaFoldDB" id="A0A328C9C6"/>
<evidence type="ECO:0000256" key="1">
    <source>
        <dbReference type="ARBA" id="ARBA00008683"/>
    </source>
</evidence>
<dbReference type="InterPro" id="IPR002142">
    <property type="entry name" value="Peptidase_S49"/>
</dbReference>
<evidence type="ECO:0000313" key="8">
    <source>
        <dbReference type="EMBL" id="RAL25227.1"/>
    </source>
</evidence>
<dbReference type="OrthoDB" id="9764363at2"/>
<dbReference type="RefSeq" id="WP_111728399.1">
    <property type="nucleotide sequence ID" value="NZ_QHKO01000001.1"/>
</dbReference>
<dbReference type="InterPro" id="IPR029045">
    <property type="entry name" value="ClpP/crotonase-like_dom_sf"/>
</dbReference>
<proteinExistence type="inferred from homology"/>
<evidence type="ECO:0000256" key="3">
    <source>
        <dbReference type="ARBA" id="ARBA00022801"/>
    </source>
</evidence>
<dbReference type="NCBIfam" id="TIGR00706">
    <property type="entry name" value="SppA_dom"/>
    <property type="match status" value="1"/>
</dbReference>
<feature type="chain" id="PRO_5016412457" evidence="6">
    <location>
        <begin position="25"/>
        <end position="855"/>
    </location>
</feature>
<feature type="domain" description="Peptidase S49" evidence="7">
    <location>
        <begin position="377"/>
        <end position="524"/>
    </location>
</feature>
<name>A0A328C9C6_9DELT</name>
<accession>A0A328C9C6</accession>
<feature type="region of interest" description="Disordered" evidence="5">
    <location>
        <begin position="26"/>
        <end position="46"/>
    </location>
</feature>
<keyword evidence="6" id="KW-0732">Signal</keyword>
<protein>
    <submittedName>
        <fullName evidence="8">Signal peptide peptidase SppA</fullName>
    </submittedName>
</protein>
<dbReference type="CDD" id="cd07023">
    <property type="entry name" value="S49_Sppa_N_C"/>
    <property type="match status" value="1"/>
</dbReference>
<evidence type="ECO:0000256" key="5">
    <source>
        <dbReference type="SAM" id="MobiDB-lite"/>
    </source>
</evidence>
<dbReference type="InterPro" id="IPR047272">
    <property type="entry name" value="S49_SppA_C"/>
</dbReference>
<keyword evidence="4" id="KW-0720">Serine protease</keyword>
<gene>
    <name evidence="8" type="primary">sppA</name>
    <name evidence="8" type="ORF">DL240_03175</name>
</gene>
<evidence type="ECO:0000313" key="9">
    <source>
        <dbReference type="Proteomes" id="UP000249169"/>
    </source>
</evidence>
<dbReference type="PANTHER" id="PTHR33209">
    <property type="entry name" value="PROTEASE 4"/>
    <property type="match status" value="1"/>
</dbReference>
<sequence length="855" mass="92101">MIVLRLRSALAATTLSLMASTAWAAAPTPSRGVPVPDSSLTTQSDGASLEVNPAGLGFLTGTELGYRFFYPSDTYDDVLGAGHGLSLAAGNGFAGIGAQVQWLRNPVLGADLGSYRKYTLAGALAVPRLLSLGVGLNTFGSRTNERLNALTTIDVGLQWRPSAHFGAGLMIRDATPAFLSEDHALPTRVGVGLALRGFDGRLVFDTELYHVRGDRLLYVEPRIMGEFYPGVRIFARGAMTVDRRQEEESRFIALSAGAEISAGTFGASVASHLSKSATDAGTDFVGMGGRVWLGSQSRRSFIAPGSRWVRLDLDESIAEQAQSELFGPSTRSFLEIMNQLDGLTQDAAVDGVILSVGNSALGYAQLWELHQAFQRLHEAGKHSVALMSSTSTAGIYAASAAREIWMLPVTPYAPTGLQAELTSYQGMLETIGVEAEFIRIGAYKSAPESFVRTHPSEEALEQTGEYVDQIYEELTSRIASRRGLETEELQEIIDHAPLLPDEALERGLIDALVYDDELNSVMRERFGSMVRVEEGYHPVRIADEEWGSRPEIAIVYIDGAIVDGGSGRSPLGGSIMTGATSVTSLLQDLRQDSNVKAVVLRVDSPGGSARASDLIYREVRALARTKPVIASMGNVAASGGYYVAAGADEIFATPNTLTGSVGIFAGKFNVERLAQRAGVTSTPVQRGARAGVFSLWRGWSDDEIDGVSETMSYLYQLFLTQAAERRPLSADELDKVARGRVWTGTAAREARLVDTLGGLLDAIRRAEDLAGLRTDQVDIVTRLAPTGLTSMMGFRAWLGAFIAGNSPRSPHRLVDALPPGALRQTLETLETRALWPLYFEQGQALMLPLYPIELR</sequence>
<dbReference type="Gene3D" id="3.90.226.10">
    <property type="entry name" value="2-enoyl-CoA Hydratase, Chain A, domain 1"/>
    <property type="match status" value="2"/>
</dbReference>
<comment type="similarity">
    <text evidence="1">Belongs to the peptidase S49 family.</text>
</comment>
<keyword evidence="3" id="KW-0378">Hydrolase</keyword>
<evidence type="ECO:0000256" key="6">
    <source>
        <dbReference type="SAM" id="SignalP"/>
    </source>
</evidence>
<dbReference type="Gene3D" id="6.20.330.10">
    <property type="match status" value="2"/>
</dbReference>
<dbReference type="PANTHER" id="PTHR33209:SF1">
    <property type="entry name" value="PEPTIDASE S49 DOMAIN-CONTAINING PROTEIN"/>
    <property type="match status" value="1"/>
</dbReference>
<dbReference type="SUPFAM" id="SSF52096">
    <property type="entry name" value="ClpP/crotonase"/>
    <property type="match status" value="2"/>
</dbReference>
<dbReference type="Pfam" id="PF01343">
    <property type="entry name" value="Peptidase_S49"/>
    <property type="match status" value="2"/>
</dbReference>
<dbReference type="InterPro" id="IPR004635">
    <property type="entry name" value="Pept_S49_SppA"/>
</dbReference>
<feature type="signal peptide" evidence="6">
    <location>
        <begin position="1"/>
        <end position="24"/>
    </location>
</feature>
<keyword evidence="2" id="KW-0645">Protease</keyword>
<dbReference type="CDD" id="cd07018">
    <property type="entry name" value="S49_SppA_67K_type"/>
    <property type="match status" value="1"/>
</dbReference>
<dbReference type="Proteomes" id="UP000249169">
    <property type="component" value="Unassembled WGS sequence"/>
</dbReference>
<evidence type="ECO:0000256" key="2">
    <source>
        <dbReference type="ARBA" id="ARBA00022670"/>
    </source>
</evidence>
<feature type="domain" description="Peptidase S49" evidence="7">
    <location>
        <begin position="622"/>
        <end position="772"/>
    </location>
</feature>
<dbReference type="InterPro" id="IPR047217">
    <property type="entry name" value="S49_SppA_67K_type_N"/>
</dbReference>
<evidence type="ECO:0000259" key="7">
    <source>
        <dbReference type="Pfam" id="PF01343"/>
    </source>
</evidence>
<organism evidence="8 9">
    <name type="scientific">Lujinxingia litoralis</name>
    <dbReference type="NCBI Taxonomy" id="2211119"/>
    <lineage>
        <taxon>Bacteria</taxon>
        <taxon>Deltaproteobacteria</taxon>
        <taxon>Bradymonadales</taxon>
        <taxon>Lujinxingiaceae</taxon>
        <taxon>Lujinxingia</taxon>
    </lineage>
</organism>
<dbReference type="GO" id="GO:0006508">
    <property type="term" value="P:proteolysis"/>
    <property type="evidence" value="ECO:0007669"/>
    <property type="project" value="UniProtKB-KW"/>
</dbReference>
<comment type="caution">
    <text evidence="8">The sequence shown here is derived from an EMBL/GenBank/DDBJ whole genome shotgun (WGS) entry which is preliminary data.</text>
</comment>